<reference evidence="2" key="1">
    <citation type="submission" date="2021-01" db="EMBL/GenBank/DDBJ databases">
        <authorList>
            <person name="Corre E."/>
            <person name="Pelletier E."/>
            <person name="Niang G."/>
            <person name="Scheremetjew M."/>
            <person name="Finn R."/>
            <person name="Kale V."/>
            <person name="Holt S."/>
            <person name="Cochrane G."/>
            <person name="Meng A."/>
            <person name="Brown T."/>
            <person name="Cohen L."/>
        </authorList>
    </citation>
    <scope>NUCLEOTIDE SEQUENCE</scope>
    <source>
        <strain evidence="2">SAG 11-48b</strain>
    </source>
</reference>
<dbReference type="Gene3D" id="3.30.465.10">
    <property type="match status" value="1"/>
</dbReference>
<evidence type="ECO:0000313" key="2">
    <source>
        <dbReference type="EMBL" id="CAD9651552.1"/>
    </source>
</evidence>
<dbReference type="InterPro" id="IPR016169">
    <property type="entry name" value="FAD-bd_PCMH_sub2"/>
</dbReference>
<dbReference type="InterPro" id="IPR012951">
    <property type="entry name" value="BBE"/>
</dbReference>
<dbReference type="Pfam" id="PF08031">
    <property type="entry name" value="BBE"/>
    <property type="match status" value="1"/>
</dbReference>
<feature type="domain" description="Berberine/berberine-like" evidence="1">
    <location>
        <begin position="201"/>
        <end position="228"/>
    </location>
</feature>
<dbReference type="EMBL" id="HBHD01000910">
    <property type="protein sequence ID" value="CAD9651552.1"/>
    <property type="molecule type" value="Transcribed_RNA"/>
</dbReference>
<evidence type="ECO:0000259" key="1">
    <source>
        <dbReference type="Pfam" id="PF08031"/>
    </source>
</evidence>
<gene>
    <name evidence="2" type="ORF">CCHL1392_LOCUS482</name>
</gene>
<organism evidence="2">
    <name type="scientific">Chlamydomonas chlamydogama</name>
    <dbReference type="NCBI Taxonomy" id="225041"/>
    <lineage>
        <taxon>Eukaryota</taxon>
        <taxon>Viridiplantae</taxon>
        <taxon>Chlorophyta</taxon>
        <taxon>core chlorophytes</taxon>
        <taxon>Chlorophyceae</taxon>
        <taxon>CS clade</taxon>
        <taxon>Chlamydomonadales</taxon>
        <taxon>Chlamydomonadaceae</taxon>
        <taxon>Chlamydomonas</taxon>
    </lineage>
</organism>
<proteinExistence type="predicted"/>
<dbReference type="GO" id="GO:0016491">
    <property type="term" value="F:oxidoreductase activity"/>
    <property type="evidence" value="ECO:0007669"/>
    <property type="project" value="InterPro"/>
</dbReference>
<name>A0A7S2QTN8_9CHLO</name>
<dbReference type="AlphaFoldDB" id="A0A7S2QTN8"/>
<accession>A0A7S2QTN8</accession>
<dbReference type="Gene3D" id="3.40.462.20">
    <property type="match status" value="1"/>
</dbReference>
<sequence>MGPPLQYKVYGTTYIEALAFLAEHMQGLDDGAQGGALDFGPTAQDLLLGPGVTVQVPQAPITASVPLVQGLSAQEWLKMLTQMQGQASAGPRTLRLHAMQGAIARLGPSSTAFPHRSAYAMLQLSAECSSCNQAAGIQQQNQVQEEIRIQKIWIQEMAAAVKPNLGAHVRTMFTDAAVQAVHEGTEAGGTAVQAGKQGPGGAAYFGQNWQRMQDIKARYDPSHVFKSPLFPEAGTRV</sequence>
<protein>
    <recommendedName>
        <fullName evidence="1">Berberine/berberine-like domain-containing protein</fullName>
    </recommendedName>
</protein>
<dbReference type="GO" id="GO:0050660">
    <property type="term" value="F:flavin adenine dinucleotide binding"/>
    <property type="evidence" value="ECO:0007669"/>
    <property type="project" value="InterPro"/>
</dbReference>